<reference evidence="2 3" key="1">
    <citation type="journal article" date="2024" name="Front Chem Biol">
        <title>Unveiling the potential of Daldinia eschscholtzii MFLUCC 19-0629 through bioactivity and bioinformatics studies for enhanced sustainable agriculture production.</title>
        <authorList>
            <person name="Brooks S."/>
            <person name="Weaver J.A."/>
            <person name="Klomchit A."/>
            <person name="Alharthi S.A."/>
            <person name="Onlamun T."/>
            <person name="Nurani R."/>
            <person name="Vong T.K."/>
            <person name="Alberti F."/>
            <person name="Greco C."/>
        </authorList>
    </citation>
    <scope>NUCLEOTIDE SEQUENCE [LARGE SCALE GENOMIC DNA]</scope>
    <source>
        <strain evidence="2">MFLUCC 19-0629</strain>
    </source>
</reference>
<keyword evidence="1" id="KW-0472">Membrane</keyword>
<comment type="caution">
    <text evidence="2">The sequence shown here is derived from an EMBL/GenBank/DDBJ whole genome shotgun (WGS) entry which is preliminary data.</text>
</comment>
<proteinExistence type="predicted"/>
<dbReference type="Proteomes" id="UP001369815">
    <property type="component" value="Unassembled WGS sequence"/>
</dbReference>
<accession>A0AAX6MVX1</accession>
<gene>
    <name evidence="2" type="ORF">Daesc_001598</name>
</gene>
<dbReference type="AlphaFoldDB" id="A0AAX6MVX1"/>
<evidence type="ECO:0000313" key="3">
    <source>
        <dbReference type="Proteomes" id="UP001369815"/>
    </source>
</evidence>
<feature type="transmembrane region" description="Helical" evidence="1">
    <location>
        <begin position="16"/>
        <end position="40"/>
    </location>
</feature>
<organism evidence="2 3">
    <name type="scientific">Daldinia eschscholtzii</name>
    <dbReference type="NCBI Taxonomy" id="292717"/>
    <lineage>
        <taxon>Eukaryota</taxon>
        <taxon>Fungi</taxon>
        <taxon>Dikarya</taxon>
        <taxon>Ascomycota</taxon>
        <taxon>Pezizomycotina</taxon>
        <taxon>Sordariomycetes</taxon>
        <taxon>Xylariomycetidae</taxon>
        <taxon>Xylariales</taxon>
        <taxon>Hypoxylaceae</taxon>
        <taxon>Daldinia</taxon>
    </lineage>
</organism>
<keyword evidence="1" id="KW-1133">Transmembrane helix</keyword>
<dbReference type="EMBL" id="JBANMG010000002">
    <property type="protein sequence ID" value="KAK6956322.1"/>
    <property type="molecule type" value="Genomic_DNA"/>
</dbReference>
<keyword evidence="3" id="KW-1185">Reference proteome</keyword>
<evidence type="ECO:0000313" key="2">
    <source>
        <dbReference type="EMBL" id="KAK6956322.1"/>
    </source>
</evidence>
<protein>
    <submittedName>
        <fullName evidence="2">Uncharacterized protein</fullName>
    </submittedName>
</protein>
<evidence type="ECO:0000256" key="1">
    <source>
        <dbReference type="SAM" id="Phobius"/>
    </source>
</evidence>
<name>A0AAX6MVX1_9PEZI</name>
<sequence>MYSYLRRLEFLAEQQILFLYFVFHIVARMALLAPLAVLAAPQSEIADERRVFLFEDFYGQLDDNGNKIPKRGISGPNLLRHKSDYVSSCGSQWVPVGDFANVRSWVGYNSAVDAFCQHITTNNDGKPTVIGPRAYTGTTVRTNSKGEQIGLDGGKNPEDANTNIIPGHIEFEIHNKQSTGDHIPDCKLSERT</sequence>
<keyword evidence="1" id="KW-0812">Transmembrane</keyword>